<evidence type="ECO:0000313" key="3">
    <source>
        <dbReference type="EMBL" id="MEU2123033.1"/>
    </source>
</evidence>
<accession>A0ABV2XAU7</accession>
<dbReference type="InterPro" id="IPR019949">
    <property type="entry name" value="CmoO-like"/>
</dbReference>
<dbReference type="NCBIfam" id="TIGR03558">
    <property type="entry name" value="oxido_grp_1"/>
    <property type="match status" value="1"/>
</dbReference>
<reference evidence="3 4" key="1">
    <citation type="submission" date="2024-06" db="EMBL/GenBank/DDBJ databases">
        <title>The Natural Products Discovery Center: Release of the First 8490 Sequenced Strains for Exploring Actinobacteria Biosynthetic Diversity.</title>
        <authorList>
            <person name="Kalkreuter E."/>
            <person name="Kautsar S.A."/>
            <person name="Yang D."/>
            <person name="Bader C.D."/>
            <person name="Teijaro C.N."/>
            <person name="Fluegel L."/>
            <person name="Davis C.M."/>
            <person name="Simpson J.R."/>
            <person name="Lauterbach L."/>
            <person name="Steele A.D."/>
            <person name="Gui C."/>
            <person name="Meng S."/>
            <person name="Li G."/>
            <person name="Viehrig K."/>
            <person name="Ye F."/>
            <person name="Su P."/>
            <person name="Kiefer A.F."/>
            <person name="Nichols A."/>
            <person name="Cepeda A.J."/>
            <person name="Yan W."/>
            <person name="Fan B."/>
            <person name="Jiang Y."/>
            <person name="Adhikari A."/>
            <person name="Zheng C.-J."/>
            <person name="Schuster L."/>
            <person name="Cowan T.M."/>
            <person name="Smanski M.J."/>
            <person name="Chevrette M.G."/>
            <person name="De Carvalho L.P.S."/>
            <person name="Shen B."/>
        </authorList>
    </citation>
    <scope>NUCLEOTIDE SEQUENCE [LARGE SCALE GENOMIC DNA]</scope>
    <source>
        <strain evidence="3 4">NPDC019434</strain>
    </source>
</reference>
<evidence type="ECO:0000313" key="4">
    <source>
        <dbReference type="Proteomes" id="UP001550535"/>
    </source>
</evidence>
<dbReference type="PANTHER" id="PTHR30137:SF6">
    <property type="entry name" value="LUCIFERASE-LIKE MONOOXYGENASE"/>
    <property type="match status" value="1"/>
</dbReference>
<gene>
    <name evidence="3" type="ORF">ABZ507_14575</name>
</gene>
<organism evidence="3 4">
    <name type="scientific">Nocardia niwae</name>
    <dbReference type="NCBI Taxonomy" id="626084"/>
    <lineage>
        <taxon>Bacteria</taxon>
        <taxon>Bacillati</taxon>
        <taxon>Actinomycetota</taxon>
        <taxon>Actinomycetes</taxon>
        <taxon>Mycobacteriales</taxon>
        <taxon>Nocardiaceae</taxon>
        <taxon>Nocardia</taxon>
    </lineage>
</organism>
<evidence type="ECO:0000256" key="1">
    <source>
        <dbReference type="ARBA" id="ARBA00007789"/>
    </source>
</evidence>
<dbReference type="RefSeq" id="WP_357808137.1">
    <property type="nucleotide sequence ID" value="NZ_JBEYBM010000021.1"/>
</dbReference>
<proteinExistence type="predicted"/>
<name>A0ABV2XAU7_9NOCA</name>
<dbReference type="InterPro" id="IPR011251">
    <property type="entry name" value="Luciferase-like_dom"/>
</dbReference>
<dbReference type="InterPro" id="IPR050766">
    <property type="entry name" value="Bact_Lucif_Oxidored"/>
</dbReference>
<dbReference type="Pfam" id="PF00296">
    <property type="entry name" value="Bac_luciferase"/>
    <property type="match status" value="1"/>
</dbReference>
<dbReference type="GO" id="GO:0016491">
    <property type="term" value="F:oxidoreductase activity"/>
    <property type="evidence" value="ECO:0007669"/>
    <property type="project" value="UniProtKB-KW"/>
</dbReference>
<protein>
    <submittedName>
        <fullName evidence="3">MsnO8 family LLM class oxidoreductase</fullName>
        <ecNumber evidence="3">1.-.-.-</ecNumber>
    </submittedName>
</protein>
<evidence type="ECO:0000259" key="2">
    <source>
        <dbReference type="Pfam" id="PF00296"/>
    </source>
</evidence>
<keyword evidence="4" id="KW-1185">Reference proteome</keyword>
<dbReference type="InterPro" id="IPR036661">
    <property type="entry name" value="Luciferase-like_sf"/>
</dbReference>
<sequence>MTSPHEVHISVLDTAPIAQGMDAATALRNAVELARFVDELGYHRYWIPEHHGMSGVASAAPAVVSERVASVTRRIRVGAGGVMLPNHAPIVVAEQFGTLEAFHPGRIDLGLGRASGGPRDIVDRVRSEADRTATPFRDQIRELLALFEAAHGDGRTAAVPAVGNRPEIWMLGSSDYTARIAGDLGLPFAAAHHLKPNNTIEAVLAYLLSLPAFPVVSDATDPDQCRGDRRRQ</sequence>
<dbReference type="SUPFAM" id="SSF51679">
    <property type="entry name" value="Bacterial luciferase-like"/>
    <property type="match status" value="1"/>
</dbReference>
<dbReference type="EMBL" id="JBEYBR010000032">
    <property type="protein sequence ID" value="MEU2123033.1"/>
    <property type="molecule type" value="Genomic_DNA"/>
</dbReference>
<dbReference type="Gene3D" id="3.20.20.30">
    <property type="entry name" value="Luciferase-like domain"/>
    <property type="match status" value="1"/>
</dbReference>
<feature type="domain" description="Luciferase-like" evidence="2">
    <location>
        <begin position="10"/>
        <end position="204"/>
    </location>
</feature>
<keyword evidence="3" id="KW-0560">Oxidoreductase</keyword>
<comment type="caution">
    <text evidence="3">The sequence shown here is derived from an EMBL/GenBank/DDBJ whole genome shotgun (WGS) entry which is preliminary data.</text>
</comment>
<dbReference type="PANTHER" id="PTHR30137">
    <property type="entry name" value="LUCIFERASE-LIKE MONOOXYGENASE"/>
    <property type="match status" value="1"/>
</dbReference>
<comment type="similarity">
    <text evidence="1">To bacterial alkanal monooxygenase alpha and beta chains.</text>
</comment>
<dbReference type="EC" id="1.-.-.-" evidence="3"/>
<dbReference type="Proteomes" id="UP001550535">
    <property type="component" value="Unassembled WGS sequence"/>
</dbReference>